<protein>
    <submittedName>
        <fullName evidence="1">Uncharacterized protein</fullName>
    </submittedName>
</protein>
<name>A0ABR2XTK9_9PEZI</name>
<keyword evidence="2" id="KW-1185">Reference proteome</keyword>
<sequence>MTQLGEPARGDYVSSTPKLASIWYHSTQYRQCLGQCLQIRLIVPPNLVSQAVETSAIASCSVFFRKPRGLAYHIEAQLSLSHALHAGQQLSLHLGVVGGAEHFYRDVG</sequence>
<reference evidence="1 2" key="1">
    <citation type="submission" date="2024-02" db="EMBL/GenBank/DDBJ databases">
        <title>First draft genome assembly of two strains of Seiridium cardinale.</title>
        <authorList>
            <person name="Emiliani G."/>
            <person name="Scali E."/>
        </authorList>
    </citation>
    <scope>NUCLEOTIDE SEQUENCE [LARGE SCALE GENOMIC DNA]</scope>
    <source>
        <strain evidence="1 2">BM-138-000479</strain>
    </source>
</reference>
<comment type="caution">
    <text evidence="1">The sequence shown here is derived from an EMBL/GenBank/DDBJ whole genome shotgun (WGS) entry which is preliminary data.</text>
</comment>
<dbReference type="EMBL" id="JARVKM010000024">
    <property type="protein sequence ID" value="KAK9776920.1"/>
    <property type="molecule type" value="Genomic_DNA"/>
</dbReference>
<organism evidence="1 2">
    <name type="scientific">Seiridium cardinale</name>
    <dbReference type="NCBI Taxonomy" id="138064"/>
    <lineage>
        <taxon>Eukaryota</taxon>
        <taxon>Fungi</taxon>
        <taxon>Dikarya</taxon>
        <taxon>Ascomycota</taxon>
        <taxon>Pezizomycotina</taxon>
        <taxon>Sordariomycetes</taxon>
        <taxon>Xylariomycetidae</taxon>
        <taxon>Amphisphaeriales</taxon>
        <taxon>Sporocadaceae</taxon>
        <taxon>Seiridium</taxon>
    </lineage>
</organism>
<evidence type="ECO:0000313" key="1">
    <source>
        <dbReference type="EMBL" id="KAK9776920.1"/>
    </source>
</evidence>
<accession>A0ABR2XTK9</accession>
<gene>
    <name evidence="1" type="ORF">SCAR479_06321</name>
</gene>
<evidence type="ECO:0000313" key="2">
    <source>
        <dbReference type="Proteomes" id="UP001465668"/>
    </source>
</evidence>
<dbReference type="Proteomes" id="UP001465668">
    <property type="component" value="Unassembled WGS sequence"/>
</dbReference>
<proteinExistence type="predicted"/>